<evidence type="ECO:0000313" key="6">
    <source>
        <dbReference type="Proteomes" id="UP000224567"/>
    </source>
</evidence>
<dbReference type="SUPFAM" id="SSF54001">
    <property type="entry name" value="Cysteine proteinases"/>
    <property type="match status" value="1"/>
</dbReference>
<evidence type="ECO:0000256" key="1">
    <source>
        <dbReference type="ARBA" id="ARBA00005234"/>
    </source>
</evidence>
<evidence type="ECO:0000256" key="2">
    <source>
        <dbReference type="ARBA" id="ARBA00022670"/>
    </source>
</evidence>
<evidence type="ECO:0000313" key="5">
    <source>
        <dbReference type="EMBL" id="PHT38660.1"/>
    </source>
</evidence>
<reference evidence="6" key="2">
    <citation type="journal article" date="2017" name="J. Anim. Genet.">
        <title>Multiple reference genome sequences of hot pepper reveal the massive evolution of plant disease resistance genes by retroduplication.</title>
        <authorList>
            <person name="Kim S."/>
            <person name="Park J."/>
            <person name="Yeom S.-I."/>
            <person name="Kim Y.-M."/>
            <person name="Seo E."/>
            <person name="Kim K.-T."/>
            <person name="Kim M.-S."/>
            <person name="Lee J.M."/>
            <person name="Cheong K."/>
            <person name="Shin H.-S."/>
            <person name="Kim S.-B."/>
            <person name="Han K."/>
            <person name="Lee J."/>
            <person name="Park M."/>
            <person name="Lee H.-A."/>
            <person name="Lee H.-Y."/>
            <person name="Lee Y."/>
            <person name="Oh S."/>
            <person name="Lee J.H."/>
            <person name="Choi E."/>
            <person name="Choi E."/>
            <person name="Lee S.E."/>
            <person name="Jeon J."/>
            <person name="Kim H."/>
            <person name="Choi G."/>
            <person name="Song H."/>
            <person name="Lee J."/>
            <person name="Lee S.-C."/>
            <person name="Kwon J.-K."/>
            <person name="Lee H.-Y."/>
            <person name="Koo N."/>
            <person name="Hong Y."/>
            <person name="Kim R.W."/>
            <person name="Kang W.-H."/>
            <person name="Huh J.H."/>
            <person name="Kang B.-C."/>
            <person name="Yang T.-J."/>
            <person name="Lee Y.-H."/>
            <person name="Bennetzen J.L."/>
            <person name="Choi D."/>
        </authorList>
    </citation>
    <scope>NUCLEOTIDE SEQUENCE [LARGE SCALE GENOMIC DNA]</scope>
    <source>
        <strain evidence="6">cv. PBC81</strain>
    </source>
</reference>
<evidence type="ECO:0000259" key="4">
    <source>
        <dbReference type="Pfam" id="PF02902"/>
    </source>
</evidence>
<organism evidence="5 6">
    <name type="scientific">Capsicum baccatum</name>
    <name type="common">Peruvian pepper</name>
    <dbReference type="NCBI Taxonomy" id="33114"/>
    <lineage>
        <taxon>Eukaryota</taxon>
        <taxon>Viridiplantae</taxon>
        <taxon>Streptophyta</taxon>
        <taxon>Embryophyta</taxon>
        <taxon>Tracheophyta</taxon>
        <taxon>Spermatophyta</taxon>
        <taxon>Magnoliopsida</taxon>
        <taxon>eudicotyledons</taxon>
        <taxon>Gunneridae</taxon>
        <taxon>Pentapetalae</taxon>
        <taxon>asterids</taxon>
        <taxon>lamiids</taxon>
        <taxon>Solanales</taxon>
        <taxon>Solanaceae</taxon>
        <taxon>Solanoideae</taxon>
        <taxon>Capsiceae</taxon>
        <taxon>Capsicum</taxon>
    </lineage>
</organism>
<dbReference type="OrthoDB" id="1930729at2759"/>
<sequence>MSQLCVTSDKIPGATDSAVFMVSTYYLSIATGAEDNEHGEEESFKRDDQNANSPSVDELVKTFSIDRYPVRMQCVGTTDLTSDLVVKLVISTHSEKYFENKNWILISGKAALGNILICRRTTCSFPNKNDFAASSECSSCKCQNHKAKYDRVINAINALTASVKEMISKKGIISSKRISYPDIPLEIKVDVRATAEEHNMTVDNPSTASKDEEKVKPHIDVIFYYLRKKAKLQTQEQYRYTTGNYLYKVYINNTYDRYCQQQSEVSRNEECLINTIKGFSIPAGLPWHLVNKVYIPINCGDEFHSVLAVIVLKERRIRVYDSMSRRRHFGRRLRYKSWP</sequence>
<gene>
    <name evidence="5" type="ORF">CQW23_22233</name>
</gene>
<dbReference type="AlphaFoldDB" id="A0A2G2W0A1"/>
<evidence type="ECO:0000256" key="3">
    <source>
        <dbReference type="ARBA" id="ARBA00022801"/>
    </source>
</evidence>
<keyword evidence="3" id="KW-0378">Hydrolase</keyword>
<dbReference type="GO" id="GO:0006508">
    <property type="term" value="P:proteolysis"/>
    <property type="evidence" value="ECO:0007669"/>
    <property type="project" value="UniProtKB-KW"/>
</dbReference>
<dbReference type="Gene3D" id="3.40.395.10">
    <property type="entry name" value="Adenoviral Proteinase, Chain A"/>
    <property type="match status" value="1"/>
</dbReference>
<proteinExistence type="inferred from homology"/>
<feature type="domain" description="Ubiquitin-like protease family profile" evidence="4">
    <location>
        <begin position="290"/>
        <end position="326"/>
    </location>
</feature>
<dbReference type="Pfam" id="PF02902">
    <property type="entry name" value="Peptidase_C48"/>
    <property type="match status" value="1"/>
</dbReference>
<dbReference type="Proteomes" id="UP000224567">
    <property type="component" value="Unassembled WGS sequence"/>
</dbReference>
<dbReference type="EMBL" id="MLFT02000009">
    <property type="protein sequence ID" value="PHT38660.1"/>
    <property type="molecule type" value="Genomic_DNA"/>
</dbReference>
<keyword evidence="2" id="KW-0645">Protease</keyword>
<protein>
    <recommendedName>
        <fullName evidence="4">Ubiquitin-like protease family profile domain-containing protein</fullName>
    </recommendedName>
</protein>
<keyword evidence="6" id="KW-1185">Reference proteome</keyword>
<dbReference type="InterPro" id="IPR003653">
    <property type="entry name" value="Peptidase_C48_C"/>
</dbReference>
<accession>A0A2G2W0A1</accession>
<comment type="caution">
    <text evidence="5">The sequence shown here is derived from an EMBL/GenBank/DDBJ whole genome shotgun (WGS) entry which is preliminary data.</text>
</comment>
<reference evidence="5 6" key="1">
    <citation type="journal article" date="2017" name="Genome Biol.">
        <title>New reference genome sequences of hot pepper reveal the massive evolution of plant disease-resistance genes by retroduplication.</title>
        <authorList>
            <person name="Kim S."/>
            <person name="Park J."/>
            <person name="Yeom S.I."/>
            <person name="Kim Y.M."/>
            <person name="Seo E."/>
            <person name="Kim K.T."/>
            <person name="Kim M.S."/>
            <person name="Lee J.M."/>
            <person name="Cheong K."/>
            <person name="Shin H.S."/>
            <person name="Kim S.B."/>
            <person name="Han K."/>
            <person name="Lee J."/>
            <person name="Park M."/>
            <person name="Lee H.A."/>
            <person name="Lee H.Y."/>
            <person name="Lee Y."/>
            <person name="Oh S."/>
            <person name="Lee J.H."/>
            <person name="Choi E."/>
            <person name="Choi E."/>
            <person name="Lee S.E."/>
            <person name="Jeon J."/>
            <person name="Kim H."/>
            <person name="Choi G."/>
            <person name="Song H."/>
            <person name="Lee J."/>
            <person name="Lee S.C."/>
            <person name="Kwon J.K."/>
            <person name="Lee H.Y."/>
            <person name="Koo N."/>
            <person name="Hong Y."/>
            <person name="Kim R.W."/>
            <person name="Kang W.H."/>
            <person name="Huh J.H."/>
            <person name="Kang B.C."/>
            <person name="Yang T.J."/>
            <person name="Lee Y.H."/>
            <person name="Bennetzen J.L."/>
            <person name="Choi D."/>
        </authorList>
    </citation>
    <scope>NUCLEOTIDE SEQUENCE [LARGE SCALE GENOMIC DNA]</scope>
    <source>
        <strain evidence="6">cv. PBC81</strain>
    </source>
</reference>
<name>A0A2G2W0A1_CAPBA</name>
<dbReference type="InterPro" id="IPR038765">
    <property type="entry name" value="Papain-like_cys_pep_sf"/>
</dbReference>
<comment type="similarity">
    <text evidence="1">Belongs to the peptidase C48 family.</text>
</comment>
<dbReference type="PANTHER" id="PTHR31470">
    <property type="entry name" value="CYSTEINE PROTEINASES SUPERFAMILY PROTEIN-RELATED-RELATED"/>
    <property type="match status" value="1"/>
</dbReference>
<dbReference type="GO" id="GO:0008234">
    <property type="term" value="F:cysteine-type peptidase activity"/>
    <property type="evidence" value="ECO:0007669"/>
    <property type="project" value="InterPro"/>
</dbReference>
<dbReference type="PANTHER" id="PTHR31470:SF46">
    <property type="entry name" value="ULP1 PROTEASE FAMILY, C-TERMINAL CATALYTIC DOMAIN CONTAINING PROTEIN"/>
    <property type="match status" value="1"/>
</dbReference>